<sequence length="493" mass="57098">MAIKVFNHEHALWLDQKKRDDNAECDACSSICIGPTYSCRECSLFHLHESCSKLQQELHTLFHQNPLRLTLQVGHKQRCHACAVHPSRCFFRCDECNFPLDAKCAFIKPATEQMEEQFRTHFGHQHPLLLLENMPNDRVRRNREYCSDLTYSCLPCPFFLHRSCFQRTLPMEIRHFSHPCPLTLYTACRKSLTQGSFLYGCSKCKYVMDIDCTFLPPTEYASNREHEICHFIHGHPLSVICSIEKGRQVNCCICGKHCNGTSYGCSRTSSCEDIYFHESCLDELPQEIINHPRHPRHPLYLIQPINGTLYCNSYGKPAMEYEGHTHPLQFRMNIGDTDLKYCSDCNSICKSHVFSCFDCRDFNLHLTCDPLPYSIKHNCHIDSLILTNALAKHEDETDDEFYCDACEETRDPRLPTYQCEDCYFVAEVKCVMSEANEENELCNGLISIFFVQKEGSKAIDQEKVLQFSDEAYSQFMKFLDHGMKFLEECQSGL</sequence>
<protein>
    <recommendedName>
        <fullName evidence="3">Phorbol-ester/DAG-type domain-containing protein</fullName>
    </recommendedName>
</protein>
<evidence type="ECO:0000313" key="1">
    <source>
        <dbReference type="EMBL" id="KAG6707434.1"/>
    </source>
</evidence>
<accession>A0A922ENZ7</accession>
<dbReference type="AlphaFoldDB" id="A0A922ENZ7"/>
<dbReference type="EMBL" id="CM031830">
    <property type="protein sequence ID" value="KAG6707434.1"/>
    <property type="molecule type" value="Genomic_DNA"/>
</dbReference>
<proteinExistence type="predicted"/>
<evidence type="ECO:0008006" key="3">
    <source>
        <dbReference type="Google" id="ProtNLM"/>
    </source>
</evidence>
<comment type="caution">
    <text evidence="1">The sequence shown here is derived from an EMBL/GenBank/DDBJ whole genome shotgun (WGS) entry which is preliminary data.</text>
</comment>
<dbReference type="Proteomes" id="UP000811246">
    <property type="component" value="Chromosome 6"/>
</dbReference>
<dbReference type="PANTHER" id="PTHR46288">
    <property type="entry name" value="PHORBOL-ESTER/DAG-TYPE DOMAIN-CONTAINING PROTEIN"/>
    <property type="match status" value="1"/>
</dbReference>
<dbReference type="PANTHER" id="PTHR46288:SF85">
    <property type="entry name" value="DC1 DOMAIN-CONTAINING PROTEIN"/>
    <property type="match status" value="1"/>
</dbReference>
<name>A0A922ENZ7_CARIL</name>
<gene>
    <name evidence="1" type="ORF">I3842_06G031600</name>
</gene>
<evidence type="ECO:0000313" key="2">
    <source>
        <dbReference type="Proteomes" id="UP000811246"/>
    </source>
</evidence>
<organism evidence="1 2">
    <name type="scientific">Carya illinoinensis</name>
    <name type="common">Pecan</name>
    <dbReference type="NCBI Taxonomy" id="32201"/>
    <lineage>
        <taxon>Eukaryota</taxon>
        <taxon>Viridiplantae</taxon>
        <taxon>Streptophyta</taxon>
        <taxon>Embryophyta</taxon>
        <taxon>Tracheophyta</taxon>
        <taxon>Spermatophyta</taxon>
        <taxon>Magnoliopsida</taxon>
        <taxon>eudicotyledons</taxon>
        <taxon>Gunneridae</taxon>
        <taxon>Pentapetalae</taxon>
        <taxon>rosids</taxon>
        <taxon>fabids</taxon>
        <taxon>Fagales</taxon>
        <taxon>Juglandaceae</taxon>
        <taxon>Carya</taxon>
    </lineage>
</organism>
<reference evidence="1" key="1">
    <citation type="submission" date="2021-01" db="EMBL/GenBank/DDBJ databases">
        <authorList>
            <person name="Lovell J.T."/>
            <person name="Bentley N."/>
            <person name="Bhattarai G."/>
            <person name="Jenkins J.W."/>
            <person name="Sreedasyam A."/>
            <person name="Alarcon Y."/>
            <person name="Bock C."/>
            <person name="Boston L."/>
            <person name="Carlson J."/>
            <person name="Cervantes K."/>
            <person name="Clermont K."/>
            <person name="Krom N."/>
            <person name="Kubenka K."/>
            <person name="Mamidi S."/>
            <person name="Mattison C."/>
            <person name="Monteros M."/>
            <person name="Pisani C."/>
            <person name="Plott C."/>
            <person name="Rajasekar S."/>
            <person name="Rhein H.S."/>
            <person name="Rohla C."/>
            <person name="Song M."/>
            <person name="Hilaire R.S."/>
            <person name="Shu S."/>
            <person name="Wells L."/>
            <person name="Wang X."/>
            <person name="Webber J."/>
            <person name="Heerema R.J."/>
            <person name="Klein P."/>
            <person name="Conner P."/>
            <person name="Grauke L."/>
            <person name="Grimwood J."/>
            <person name="Schmutz J."/>
            <person name="Randall J.J."/>
        </authorList>
    </citation>
    <scope>NUCLEOTIDE SEQUENCE</scope>
    <source>
        <tissue evidence="1">Leaf</tissue>
    </source>
</reference>